<dbReference type="PANTHER" id="PTHR12634">
    <property type="entry name" value="SIT4 YEAST -ASSOCIATING PROTEIN-RELATED"/>
    <property type="match status" value="1"/>
</dbReference>
<sequence length="841" mass="93667">MFWNLGGISTSSPVESILDKENFTLEELLDEEEIIQECKGLNSRLINFLRDRAQVEQLLRYVIEEPPEDAESKRAFKFPFIACEIFTCEIDVILRTLMEEEELMDLLFSFLEPNRPHSALLAGYFSKVVICLMLRKTVQLMRYVQAHQDVFHQLVDLIGITSIMEVLVRLVGADDHVYPNFIDVMQWLADSNLLEMIVDKLSPSGPSEVHANAAETLCAITRNAPSALAAKLSSPSFVARIFGHALEDSHSKSGLVHSLSVCISLLDPKRSANVSPLMHSFRSQHTYEPPVTVNPETIDAMLPRLGDLLMLLNVSSDETILPTTYGELKPPLGKHRLKIVEFIAVLLRTGNEATEKELVSSGTIKRVLDLFFEYPYNNALHHHVESIVVSCLETKSGTMVDHLFQECDLIGKFLQTEKHPIISGDVNQPTFPAAGKRAPRVGNIGHITRISNKLVQLANSNNHIQKYLQENVEWNQWQSGVLQERNAVENVYRWTCGRPTSLQDRTRDSDEDELHDRDYDIAAIANDLNQAVRYKIYGNEDAEEDNGGLDRDEEDVYFDDESAEVVISSLRLSDEQGSLFTNSNWFAFQDDRIGTAPVSTSPAEVMDEINFNGTANGGSSSSDDEVVVGEDDDLKESKGSVNGTSTSNMAILNGLPENEKANSSPDMGFFRYETPDSEDLFGDRPIPEWVGWGETSDMQVGRLSLNPFEDHNDTDVNISSQRDVVTPEDSSPSSGEPKLPNGSMCSKDSSESSVSDTSQKSTAVPSLFEEDVEFVGVELEGTEKAMEQALKEGIVGEALTPKRSIIPKLPEKENSDDAGPGMKEFNEANYWRADQEVAVEE</sequence>
<feature type="compositionally biased region" description="Polar residues" evidence="3">
    <location>
        <begin position="639"/>
        <end position="650"/>
    </location>
</feature>
<dbReference type="AlphaFoldDB" id="A0A2P2MGI4"/>
<dbReference type="InterPro" id="IPR007587">
    <property type="entry name" value="SAPS"/>
</dbReference>
<dbReference type="PANTHER" id="PTHR12634:SF8">
    <property type="entry name" value="FIERY MOUNTAIN, ISOFORM D"/>
    <property type="match status" value="1"/>
</dbReference>
<evidence type="ECO:0000256" key="1">
    <source>
        <dbReference type="ARBA" id="ARBA00006180"/>
    </source>
</evidence>
<feature type="compositionally biased region" description="Polar residues" evidence="3">
    <location>
        <begin position="715"/>
        <end position="734"/>
    </location>
</feature>
<evidence type="ECO:0000256" key="3">
    <source>
        <dbReference type="SAM" id="MobiDB-lite"/>
    </source>
</evidence>
<dbReference type="EMBL" id="GGEC01048857">
    <property type="protein sequence ID" value="MBX29341.1"/>
    <property type="molecule type" value="Transcribed_RNA"/>
</dbReference>
<organism evidence="4">
    <name type="scientific">Rhizophora mucronata</name>
    <name type="common">Asiatic mangrove</name>
    <dbReference type="NCBI Taxonomy" id="61149"/>
    <lineage>
        <taxon>Eukaryota</taxon>
        <taxon>Viridiplantae</taxon>
        <taxon>Streptophyta</taxon>
        <taxon>Embryophyta</taxon>
        <taxon>Tracheophyta</taxon>
        <taxon>Spermatophyta</taxon>
        <taxon>Magnoliopsida</taxon>
        <taxon>eudicotyledons</taxon>
        <taxon>Gunneridae</taxon>
        <taxon>Pentapetalae</taxon>
        <taxon>rosids</taxon>
        <taxon>fabids</taxon>
        <taxon>Malpighiales</taxon>
        <taxon>Rhizophoraceae</taxon>
        <taxon>Rhizophora</taxon>
    </lineage>
</organism>
<dbReference type="SUPFAM" id="SSF48371">
    <property type="entry name" value="ARM repeat"/>
    <property type="match status" value="1"/>
</dbReference>
<proteinExistence type="inferred from homology"/>
<dbReference type="GO" id="GO:0019888">
    <property type="term" value="F:protein phosphatase regulator activity"/>
    <property type="evidence" value="ECO:0007669"/>
    <property type="project" value="TreeGrafter"/>
</dbReference>
<keyword evidence="2" id="KW-0131">Cell cycle</keyword>
<feature type="region of interest" description="Disordered" evidence="3">
    <location>
        <begin position="805"/>
        <end position="826"/>
    </location>
</feature>
<feature type="region of interest" description="Disordered" evidence="3">
    <location>
        <begin position="704"/>
        <end position="769"/>
    </location>
</feature>
<comment type="similarity">
    <text evidence="1">Belongs to the SAPS family.</text>
</comment>
<name>A0A2P2MGI4_RHIMU</name>
<dbReference type="GO" id="GO:0019903">
    <property type="term" value="F:protein phosphatase binding"/>
    <property type="evidence" value="ECO:0007669"/>
    <property type="project" value="InterPro"/>
</dbReference>
<reference evidence="4" key="1">
    <citation type="submission" date="2018-02" db="EMBL/GenBank/DDBJ databases">
        <title>Rhizophora mucronata_Transcriptome.</title>
        <authorList>
            <person name="Meera S.P."/>
            <person name="Sreeshan A."/>
            <person name="Augustine A."/>
        </authorList>
    </citation>
    <scope>NUCLEOTIDE SEQUENCE</scope>
    <source>
        <tissue evidence="4">Leaf</tissue>
    </source>
</reference>
<dbReference type="InterPro" id="IPR016024">
    <property type="entry name" value="ARM-type_fold"/>
</dbReference>
<dbReference type="EMBL" id="GGEC01048858">
    <property type="protein sequence ID" value="MBX29342.1"/>
    <property type="molecule type" value="Transcribed_RNA"/>
</dbReference>
<feature type="compositionally biased region" description="Low complexity" evidence="3">
    <location>
        <begin position="743"/>
        <end position="762"/>
    </location>
</feature>
<feature type="compositionally biased region" description="Acidic residues" evidence="3">
    <location>
        <begin position="622"/>
        <end position="634"/>
    </location>
</feature>
<evidence type="ECO:0000313" key="4">
    <source>
        <dbReference type="EMBL" id="MBX29339.1"/>
    </source>
</evidence>
<protein>
    <submittedName>
        <fullName evidence="4">Serine/threonine-protein phosphatase 6 regulatory subunit 3 isoform X2</fullName>
    </submittedName>
</protein>
<feature type="region of interest" description="Disordered" evidence="3">
    <location>
        <begin position="610"/>
        <end position="650"/>
    </location>
</feature>
<dbReference type="EMBL" id="GGEC01048855">
    <property type="protein sequence ID" value="MBX29339.1"/>
    <property type="molecule type" value="Transcribed_RNA"/>
</dbReference>
<dbReference type="Pfam" id="PF04499">
    <property type="entry name" value="SAPS"/>
    <property type="match status" value="1"/>
</dbReference>
<evidence type="ECO:0000256" key="2">
    <source>
        <dbReference type="ARBA" id="ARBA00023306"/>
    </source>
</evidence>
<accession>A0A2P2MGI4</accession>